<name>V6LQN8_9EUKA</name>
<reference evidence="1" key="1">
    <citation type="journal article" date="2014" name="PLoS Genet.">
        <title>The Genome of Spironucleus salmonicida Highlights a Fish Pathogen Adapted to Fluctuating Environments.</title>
        <authorList>
            <person name="Xu F."/>
            <person name="Jerlstrom-Hultqvist J."/>
            <person name="Einarsson E."/>
            <person name="Astvaldsson A."/>
            <person name="Svard S.G."/>
            <person name="Andersson J.O."/>
        </authorList>
    </citation>
    <scope>NUCLEOTIDE SEQUENCE</scope>
</reference>
<sequence length="112" mass="12183">MARPSRAPRKTSISRIPIARSAQVVNVSALRRSCFGQVRTGEDANWAVDGKLGLKDTRGDCMAHGTLSPQFCAGNGIGCCYRSPAYARDMRDMRGLLVLHDCPEQILGFQAT</sequence>
<dbReference type="AlphaFoldDB" id="V6LQN8"/>
<evidence type="ECO:0000313" key="1">
    <source>
        <dbReference type="EMBL" id="EST43069.1"/>
    </source>
</evidence>
<dbReference type="EMBL" id="KI546146">
    <property type="protein sequence ID" value="EST43069.1"/>
    <property type="molecule type" value="Genomic_DNA"/>
</dbReference>
<organism evidence="1">
    <name type="scientific">Spironucleus salmonicida</name>
    <dbReference type="NCBI Taxonomy" id="348837"/>
    <lineage>
        <taxon>Eukaryota</taxon>
        <taxon>Metamonada</taxon>
        <taxon>Diplomonadida</taxon>
        <taxon>Hexamitidae</taxon>
        <taxon>Hexamitinae</taxon>
        <taxon>Spironucleus</taxon>
    </lineage>
</organism>
<accession>V6LQN8</accession>
<proteinExistence type="predicted"/>
<gene>
    <name evidence="1" type="ORF">SS50377_17226</name>
</gene>
<protein>
    <submittedName>
        <fullName evidence="1">Uncharacterized protein</fullName>
    </submittedName>
</protein>